<feature type="transmembrane region" description="Helical" evidence="8">
    <location>
        <begin position="263"/>
        <end position="289"/>
    </location>
</feature>
<dbReference type="CDD" id="cd06853">
    <property type="entry name" value="GT_WecA_like"/>
    <property type="match status" value="1"/>
</dbReference>
<evidence type="ECO:0000313" key="10">
    <source>
        <dbReference type="Proteomes" id="UP000281738"/>
    </source>
</evidence>
<evidence type="ECO:0000256" key="4">
    <source>
        <dbReference type="ARBA" id="ARBA00022692"/>
    </source>
</evidence>
<comment type="cofactor">
    <cofactor evidence="7">
        <name>Mg(2+)</name>
        <dbReference type="ChEBI" id="CHEBI:18420"/>
    </cofactor>
</comment>
<feature type="transmembrane region" description="Helical" evidence="8">
    <location>
        <begin position="194"/>
        <end position="219"/>
    </location>
</feature>
<dbReference type="PANTHER" id="PTHR22926:SF3">
    <property type="entry name" value="UNDECAPRENYL-PHOSPHATE ALPHA-N-ACETYLGLUCOSAMINYL 1-PHOSPHATE TRANSFERASE"/>
    <property type="match status" value="1"/>
</dbReference>
<dbReference type="GO" id="GO:0046872">
    <property type="term" value="F:metal ion binding"/>
    <property type="evidence" value="ECO:0007669"/>
    <property type="project" value="UniProtKB-KW"/>
</dbReference>
<organism evidence="9 10">
    <name type="scientific">Nocardioides aurantiacus</name>
    <dbReference type="NCBI Taxonomy" id="86796"/>
    <lineage>
        <taxon>Bacteria</taxon>
        <taxon>Bacillati</taxon>
        <taxon>Actinomycetota</taxon>
        <taxon>Actinomycetes</taxon>
        <taxon>Propionibacteriales</taxon>
        <taxon>Nocardioidaceae</taxon>
        <taxon>Nocardioides</taxon>
    </lineage>
</organism>
<evidence type="ECO:0000256" key="8">
    <source>
        <dbReference type="SAM" id="Phobius"/>
    </source>
</evidence>
<protein>
    <submittedName>
        <fullName evidence="9">UDP-GlcNAc:undecaprenyl-phosphate GlcNAc-1-phosphate transferase</fullName>
    </submittedName>
</protein>
<evidence type="ECO:0000256" key="2">
    <source>
        <dbReference type="ARBA" id="ARBA00022475"/>
    </source>
</evidence>
<keyword evidence="4 8" id="KW-0812">Transmembrane</keyword>
<sequence length="375" mass="39481">MREYLVVFLVAGVVSYLLCVFAREAAIRSGAVARVRDRDVHATPIPYFGGVAMLGGLGAGLLMAHRLPFLSTSQPFVFHDSGYVLLAGAMICAVGVLDDLIELDALTKLGGQVVAAGFLVLNDVKLWSLQLPGVGQLVLDPTQAGLLTVLLVVGTMNAVNFVDGLDGLAGGVVLIGAVAFFLFSYQLSATNGETLAITAALLCAALGGACAGFLPHNFFPARIFMGDSGSMLLGLVLSGSSLTLTGQFATVSVERDGGTTSSILVMLLPILLPIIILIVPMVDLVLAVVRRTRRGQAFYQPDKEHLHHRLLEIGHSQRRAVLIMWLWAGLVAFGGVLVGLYSGPLTWVLLGVGTLLTATLTFVLPRLQRPAVVGG</sequence>
<dbReference type="GO" id="GO:0005886">
    <property type="term" value="C:plasma membrane"/>
    <property type="evidence" value="ECO:0007669"/>
    <property type="project" value="UniProtKB-SubCell"/>
</dbReference>
<keyword evidence="10" id="KW-1185">Reference proteome</keyword>
<feature type="transmembrane region" description="Helical" evidence="8">
    <location>
        <begin position="347"/>
        <end position="364"/>
    </location>
</feature>
<feature type="binding site" evidence="7">
    <location>
        <position position="227"/>
    </location>
    <ligand>
        <name>Mg(2+)</name>
        <dbReference type="ChEBI" id="CHEBI:18420"/>
    </ligand>
</feature>
<keyword evidence="3 9" id="KW-0808">Transferase</keyword>
<comment type="caution">
    <text evidence="9">The sequence shown here is derived from an EMBL/GenBank/DDBJ whole genome shotgun (WGS) entry which is preliminary data.</text>
</comment>
<dbReference type="InterPro" id="IPR000715">
    <property type="entry name" value="Glycosyl_transferase_4"/>
</dbReference>
<feature type="transmembrane region" description="Helical" evidence="8">
    <location>
        <begin position="320"/>
        <end position="341"/>
    </location>
</feature>
<dbReference type="AlphaFoldDB" id="A0A3N2CQP6"/>
<feature type="transmembrane region" description="Helical" evidence="8">
    <location>
        <begin position="76"/>
        <end position="97"/>
    </location>
</feature>
<feature type="transmembrane region" description="Helical" evidence="8">
    <location>
        <begin position="144"/>
        <end position="162"/>
    </location>
</feature>
<feature type="transmembrane region" description="Helical" evidence="8">
    <location>
        <begin position="46"/>
        <end position="64"/>
    </location>
</feature>
<keyword evidence="5 8" id="KW-1133">Transmembrane helix</keyword>
<gene>
    <name evidence="9" type="ORF">EDD33_0681</name>
</gene>
<dbReference type="Proteomes" id="UP000281738">
    <property type="component" value="Unassembled WGS sequence"/>
</dbReference>
<evidence type="ECO:0000256" key="1">
    <source>
        <dbReference type="ARBA" id="ARBA00004651"/>
    </source>
</evidence>
<proteinExistence type="predicted"/>
<dbReference type="PANTHER" id="PTHR22926">
    <property type="entry name" value="PHOSPHO-N-ACETYLMURAMOYL-PENTAPEPTIDE-TRANSFERASE"/>
    <property type="match status" value="1"/>
</dbReference>
<keyword evidence="7" id="KW-0479">Metal-binding</keyword>
<dbReference type="GO" id="GO:0016780">
    <property type="term" value="F:phosphotransferase activity, for other substituted phosphate groups"/>
    <property type="evidence" value="ECO:0007669"/>
    <property type="project" value="InterPro"/>
</dbReference>
<evidence type="ECO:0000256" key="3">
    <source>
        <dbReference type="ARBA" id="ARBA00022679"/>
    </source>
</evidence>
<dbReference type="Pfam" id="PF00953">
    <property type="entry name" value="Glycos_transf_4"/>
    <property type="match status" value="1"/>
</dbReference>
<feature type="transmembrane region" description="Helical" evidence="8">
    <location>
        <begin position="231"/>
        <end position="251"/>
    </location>
</feature>
<feature type="binding site" evidence="7">
    <location>
        <position position="160"/>
    </location>
    <ligand>
        <name>Mg(2+)</name>
        <dbReference type="ChEBI" id="CHEBI:18420"/>
    </ligand>
</feature>
<dbReference type="OrthoDB" id="9783652at2"/>
<dbReference type="GO" id="GO:0044038">
    <property type="term" value="P:cell wall macromolecule biosynthetic process"/>
    <property type="evidence" value="ECO:0007669"/>
    <property type="project" value="TreeGrafter"/>
</dbReference>
<name>A0A3N2CQP6_9ACTN</name>
<reference evidence="9 10" key="1">
    <citation type="submission" date="2018-11" db="EMBL/GenBank/DDBJ databases">
        <title>Sequencing the genomes of 1000 actinobacteria strains.</title>
        <authorList>
            <person name="Klenk H.-P."/>
        </authorList>
    </citation>
    <scope>NUCLEOTIDE SEQUENCE [LARGE SCALE GENOMIC DNA]</scope>
    <source>
        <strain evidence="9 10">DSM 12652</strain>
    </source>
</reference>
<dbReference type="RefSeq" id="WP_123389106.1">
    <property type="nucleotide sequence ID" value="NZ_RKHO01000001.1"/>
</dbReference>
<keyword evidence="6 8" id="KW-0472">Membrane</keyword>
<dbReference type="EMBL" id="RKHO01000001">
    <property type="protein sequence ID" value="ROR89850.1"/>
    <property type="molecule type" value="Genomic_DNA"/>
</dbReference>
<feature type="transmembrane region" description="Helical" evidence="8">
    <location>
        <begin position="169"/>
        <end position="188"/>
    </location>
</feature>
<comment type="subcellular location">
    <subcellularLocation>
        <location evidence="1">Cell membrane</location>
        <topology evidence="1">Multi-pass membrane protein</topology>
    </subcellularLocation>
</comment>
<evidence type="ECO:0000256" key="6">
    <source>
        <dbReference type="ARBA" id="ARBA00023136"/>
    </source>
</evidence>
<evidence type="ECO:0000313" key="9">
    <source>
        <dbReference type="EMBL" id="ROR89850.1"/>
    </source>
</evidence>
<dbReference type="GO" id="GO:0071555">
    <property type="term" value="P:cell wall organization"/>
    <property type="evidence" value="ECO:0007669"/>
    <property type="project" value="TreeGrafter"/>
</dbReference>
<accession>A0A3N2CQP6</accession>
<evidence type="ECO:0000256" key="7">
    <source>
        <dbReference type="PIRSR" id="PIRSR600715-1"/>
    </source>
</evidence>
<keyword evidence="2" id="KW-1003">Cell membrane</keyword>
<dbReference type="GO" id="GO:0009103">
    <property type="term" value="P:lipopolysaccharide biosynthetic process"/>
    <property type="evidence" value="ECO:0007669"/>
    <property type="project" value="TreeGrafter"/>
</dbReference>
<keyword evidence="7" id="KW-0460">Magnesium</keyword>
<evidence type="ECO:0000256" key="5">
    <source>
        <dbReference type="ARBA" id="ARBA00022989"/>
    </source>
</evidence>